<dbReference type="Gene3D" id="1.20.58.760">
    <property type="entry name" value="Peptidase M41"/>
    <property type="match status" value="1"/>
</dbReference>
<dbReference type="SMART" id="SM00382">
    <property type="entry name" value="AAA"/>
    <property type="match status" value="1"/>
</dbReference>
<reference evidence="4 5" key="1">
    <citation type="submission" date="2020-07" db="EMBL/GenBank/DDBJ databases">
        <title>Genomic Encyclopedia of Type Strains, Phase IV (KMG-V): Genome sequencing to study the core and pangenomes of soil and plant-associated prokaryotes.</title>
        <authorList>
            <person name="Whitman W."/>
        </authorList>
    </citation>
    <scope>NUCLEOTIDE SEQUENCE [LARGE SCALE GENOMIC DNA]</scope>
    <source>
        <strain evidence="4 5">AN3</strain>
    </source>
</reference>
<dbReference type="InterPro" id="IPR000642">
    <property type="entry name" value="Peptidase_M41"/>
</dbReference>
<dbReference type="SUPFAM" id="SSF140990">
    <property type="entry name" value="FtsH protease domain-like"/>
    <property type="match status" value="1"/>
</dbReference>
<dbReference type="GO" id="GO:0006508">
    <property type="term" value="P:proteolysis"/>
    <property type="evidence" value="ECO:0007669"/>
    <property type="project" value="InterPro"/>
</dbReference>
<feature type="compositionally biased region" description="Polar residues" evidence="2">
    <location>
        <begin position="645"/>
        <end position="658"/>
    </location>
</feature>
<accession>A0A839EIW7</accession>
<dbReference type="InterPro" id="IPR003960">
    <property type="entry name" value="ATPase_AAA_CS"/>
</dbReference>
<dbReference type="Pfam" id="PF01434">
    <property type="entry name" value="Peptidase_M41"/>
    <property type="match status" value="1"/>
</dbReference>
<dbReference type="PANTHER" id="PTHR23076">
    <property type="entry name" value="METALLOPROTEASE M41 FTSH"/>
    <property type="match status" value="1"/>
</dbReference>
<dbReference type="PANTHER" id="PTHR23076:SF97">
    <property type="entry name" value="ATP-DEPENDENT ZINC METALLOPROTEASE YME1L1"/>
    <property type="match status" value="1"/>
</dbReference>
<dbReference type="Proteomes" id="UP000549052">
    <property type="component" value="Unassembled WGS sequence"/>
</dbReference>
<evidence type="ECO:0000259" key="3">
    <source>
        <dbReference type="SMART" id="SM00382"/>
    </source>
</evidence>
<dbReference type="GO" id="GO:0016887">
    <property type="term" value="F:ATP hydrolysis activity"/>
    <property type="evidence" value="ECO:0007669"/>
    <property type="project" value="InterPro"/>
</dbReference>
<keyword evidence="5" id="KW-1185">Reference proteome</keyword>
<dbReference type="EMBL" id="JACGXN010000002">
    <property type="protein sequence ID" value="MBA8878288.1"/>
    <property type="molecule type" value="Genomic_DNA"/>
</dbReference>
<dbReference type="GO" id="GO:0004222">
    <property type="term" value="F:metalloendopeptidase activity"/>
    <property type="evidence" value="ECO:0007669"/>
    <property type="project" value="InterPro"/>
</dbReference>
<dbReference type="InterPro" id="IPR003593">
    <property type="entry name" value="AAA+_ATPase"/>
</dbReference>
<dbReference type="PROSITE" id="PS00674">
    <property type="entry name" value="AAA"/>
    <property type="match status" value="1"/>
</dbReference>
<organism evidence="4 5">
    <name type="scientific">Phyllobacterium myrsinacearum</name>
    <dbReference type="NCBI Taxonomy" id="28101"/>
    <lineage>
        <taxon>Bacteria</taxon>
        <taxon>Pseudomonadati</taxon>
        <taxon>Pseudomonadota</taxon>
        <taxon>Alphaproteobacteria</taxon>
        <taxon>Hyphomicrobiales</taxon>
        <taxon>Phyllobacteriaceae</taxon>
        <taxon>Phyllobacterium</taxon>
    </lineage>
</organism>
<dbReference type="AlphaFoldDB" id="A0A839EIW7"/>
<dbReference type="GO" id="GO:0005524">
    <property type="term" value="F:ATP binding"/>
    <property type="evidence" value="ECO:0007669"/>
    <property type="project" value="UniProtKB-KW"/>
</dbReference>
<protein>
    <submittedName>
        <fullName evidence="4">F0F1-type ATP synthase epsilon subunit</fullName>
    </submittedName>
</protein>
<comment type="similarity">
    <text evidence="1">Belongs to the AAA ATPase family.</text>
</comment>
<evidence type="ECO:0000256" key="2">
    <source>
        <dbReference type="SAM" id="MobiDB-lite"/>
    </source>
</evidence>
<keyword evidence="1" id="KW-0547">Nucleotide-binding</keyword>
<dbReference type="InterPro" id="IPR003959">
    <property type="entry name" value="ATPase_AAA_core"/>
</dbReference>
<comment type="caution">
    <text evidence="4">The sequence shown here is derived from an EMBL/GenBank/DDBJ whole genome shotgun (WGS) entry which is preliminary data.</text>
</comment>
<evidence type="ECO:0000313" key="4">
    <source>
        <dbReference type="EMBL" id="MBA8878288.1"/>
    </source>
</evidence>
<dbReference type="GO" id="GO:0030163">
    <property type="term" value="P:protein catabolic process"/>
    <property type="evidence" value="ECO:0007669"/>
    <property type="project" value="TreeGrafter"/>
</dbReference>
<evidence type="ECO:0000256" key="1">
    <source>
        <dbReference type="RuleBase" id="RU003651"/>
    </source>
</evidence>
<dbReference type="InterPro" id="IPR037219">
    <property type="entry name" value="Peptidase_M41-like"/>
</dbReference>
<dbReference type="GO" id="GO:0004176">
    <property type="term" value="F:ATP-dependent peptidase activity"/>
    <property type="evidence" value="ECO:0007669"/>
    <property type="project" value="InterPro"/>
</dbReference>
<proteinExistence type="inferred from homology"/>
<dbReference type="Pfam" id="PF00004">
    <property type="entry name" value="AAA"/>
    <property type="match status" value="1"/>
</dbReference>
<dbReference type="Gene3D" id="1.10.8.60">
    <property type="match status" value="1"/>
</dbReference>
<dbReference type="RefSeq" id="WP_182549009.1">
    <property type="nucleotide sequence ID" value="NZ_JACGXN010000002.1"/>
</dbReference>
<dbReference type="InterPro" id="IPR027417">
    <property type="entry name" value="P-loop_NTPase"/>
</dbReference>
<sequence>MYDPKAKRGFAKSPLALFLARCSLVATLRDIPQLWSGMPVFIGLIVPNPNQVETYIEATPGFVEKHLSGSTMTDIYRGTELVILETEKSVSKCSGSAFSTVLKLYDRVAMVVSEEAEFPDQFRLASDVIRTVTPITAEYIRAGVRVCFGAEMTLEQATAFLEVPLETIDLVLKQGRSIQDSMERIGRAMKASEPQPAPSSDNPLLDLSSLRGLGEATVWGHELAQDIADWKNRHISWKDVDRGVLISGPPGTGKTTFAAALARTCGVPLIAASLAIWQSKGHLGDTLAAMRKSFTEASMKKPSILFIDEIDAVGDRNSFSGHNAHYCREVVAALLECMDGTGKRDGVVIVGATNTPELIDPALTRSGRLDRHIAIPLPDQDARVGILRWHLQGSLAGEDLQPVVMRTEGGSGADLEQIVRHARRLARRSRREITVEDLTAMLPERVPLSPEARWRYAVHESGHVMVALAIGFVGIESVSITDSADASAVSTSAGETHYTSTLEWAFTRDHYLAQICTCFGGMAAEEVILGIRSTSAGGVPQSDLYQATITAVQIEASYGLGGSLGYLASHKADEALTAYRSDFSIRKRTDELLTQQYAITKGVVERHRDEILALASALIERGRLDGAQIEEILKSARRPSHLAEQPSSPASTDNTYQPQEFEAVSGFVGDKS</sequence>
<dbReference type="Gene3D" id="3.40.50.300">
    <property type="entry name" value="P-loop containing nucleotide triphosphate hydrolases"/>
    <property type="match status" value="1"/>
</dbReference>
<gene>
    <name evidence="4" type="ORF">FHW16_002000</name>
</gene>
<feature type="domain" description="AAA+ ATPase" evidence="3">
    <location>
        <begin position="240"/>
        <end position="379"/>
    </location>
</feature>
<dbReference type="GO" id="GO:0005886">
    <property type="term" value="C:plasma membrane"/>
    <property type="evidence" value="ECO:0007669"/>
    <property type="project" value="TreeGrafter"/>
</dbReference>
<feature type="region of interest" description="Disordered" evidence="2">
    <location>
        <begin position="635"/>
        <end position="672"/>
    </location>
</feature>
<keyword evidence="1" id="KW-0067">ATP-binding</keyword>
<name>A0A839EIW7_9HYPH</name>
<evidence type="ECO:0000313" key="5">
    <source>
        <dbReference type="Proteomes" id="UP000549052"/>
    </source>
</evidence>
<dbReference type="SUPFAM" id="SSF52540">
    <property type="entry name" value="P-loop containing nucleoside triphosphate hydrolases"/>
    <property type="match status" value="1"/>
</dbReference>